<keyword evidence="5" id="KW-0206">Cytoskeleton</keyword>
<evidence type="ECO:0000256" key="3">
    <source>
        <dbReference type="ARBA" id="ARBA00007286"/>
    </source>
</evidence>
<evidence type="ECO:0000256" key="4">
    <source>
        <dbReference type="ARBA" id="ARBA00022490"/>
    </source>
</evidence>
<comment type="subcellular location">
    <subcellularLocation>
        <location evidence="2">Cytoplasm</location>
        <location evidence="2">Cytoskeleton</location>
        <location evidence="2">Microtubule organizing center</location>
        <location evidence="2">Centrosome</location>
    </subcellularLocation>
    <subcellularLocation>
        <location evidence="1">Cytoplasm</location>
        <location evidence="1">Cytoskeleton</location>
        <location evidence="1">Spindle</location>
    </subcellularLocation>
</comment>
<evidence type="ECO:0000313" key="8">
    <source>
        <dbReference type="Proteomes" id="UP000694411"/>
    </source>
</evidence>
<dbReference type="GO" id="GO:0005819">
    <property type="term" value="C:spindle"/>
    <property type="evidence" value="ECO:0007669"/>
    <property type="project" value="UniProtKB-SubCell"/>
</dbReference>
<dbReference type="AlphaFoldDB" id="A0A8D2JXG3"/>
<evidence type="ECO:0000256" key="6">
    <source>
        <dbReference type="SAM" id="MobiDB-lite"/>
    </source>
</evidence>
<comment type="similarity">
    <text evidence="3">Belongs to the MOZART2 family.</text>
</comment>
<reference evidence="7" key="3">
    <citation type="submission" date="2025-09" db="UniProtKB">
        <authorList>
            <consortium name="Ensembl"/>
        </authorList>
    </citation>
    <scope>IDENTIFICATION</scope>
</reference>
<evidence type="ECO:0000313" key="7">
    <source>
        <dbReference type="Ensembl" id="ENSTGEP00000008612.1"/>
    </source>
</evidence>
<dbReference type="PANTHER" id="PTHR28578:SF2">
    <property type="entry name" value="MITOTIC-SPINDLE ORGANIZING PROTEIN 2"/>
    <property type="match status" value="1"/>
</dbReference>
<reference evidence="7" key="2">
    <citation type="submission" date="2025-08" db="UniProtKB">
        <authorList>
            <consortium name="Ensembl"/>
        </authorList>
    </citation>
    <scope>IDENTIFICATION</scope>
</reference>
<dbReference type="InterPro" id="IPR024332">
    <property type="entry name" value="MOZART2"/>
</dbReference>
<evidence type="ECO:0000256" key="1">
    <source>
        <dbReference type="ARBA" id="ARBA00004186"/>
    </source>
</evidence>
<dbReference type="Ensembl" id="ENSTGET00000010382.1">
    <property type="protein sequence ID" value="ENSTGEP00000008612.1"/>
    <property type="gene ID" value="ENSTGEG00000007063.1"/>
</dbReference>
<protein>
    <submittedName>
        <fullName evidence="7">Uncharacterized protein</fullName>
    </submittedName>
</protein>
<proteinExistence type="inferred from homology"/>
<feature type="compositionally biased region" description="Low complexity" evidence="6">
    <location>
        <begin position="12"/>
        <end position="30"/>
    </location>
</feature>
<keyword evidence="8" id="KW-1185">Reference proteome</keyword>
<organism evidence="7 8">
    <name type="scientific">Theropithecus gelada</name>
    <name type="common">Gelada baboon</name>
    <dbReference type="NCBI Taxonomy" id="9565"/>
    <lineage>
        <taxon>Eukaryota</taxon>
        <taxon>Metazoa</taxon>
        <taxon>Chordata</taxon>
        <taxon>Craniata</taxon>
        <taxon>Vertebrata</taxon>
        <taxon>Euteleostomi</taxon>
        <taxon>Mammalia</taxon>
        <taxon>Eutheria</taxon>
        <taxon>Euarchontoglires</taxon>
        <taxon>Primates</taxon>
        <taxon>Haplorrhini</taxon>
        <taxon>Catarrhini</taxon>
        <taxon>Cercopithecidae</taxon>
        <taxon>Cercopithecinae</taxon>
        <taxon>Theropithecus</taxon>
    </lineage>
</organism>
<feature type="compositionally biased region" description="Polar residues" evidence="6">
    <location>
        <begin position="51"/>
        <end position="66"/>
    </location>
</feature>
<sequence>MQILKPCAARLQAGPAPGSSPALPAAQLPPRRNTGSTALGGVLALAECSSHKGSSQRMPHLPSTTRLPKGGKRGKSPTRSSTSDGAETCHITVPSKGYMLSPSVDDTPF</sequence>
<evidence type="ECO:0000256" key="2">
    <source>
        <dbReference type="ARBA" id="ARBA00004300"/>
    </source>
</evidence>
<keyword evidence="4" id="KW-0963">Cytoplasm</keyword>
<dbReference type="PANTHER" id="PTHR28578">
    <property type="entry name" value="MITOTIC-SPINDLE ORGANIZING PROTEIN 2A-RELATED"/>
    <property type="match status" value="1"/>
</dbReference>
<feature type="region of interest" description="Disordered" evidence="6">
    <location>
        <begin position="1"/>
        <end position="109"/>
    </location>
</feature>
<dbReference type="GO" id="GO:0005813">
    <property type="term" value="C:centrosome"/>
    <property type="evidence" value="ECO:0007669"/>
    <property type="project" value="UniProtKB-SubCell"/>
</dbReference>
<dbReference type="Proteomes" id="UP000694411">
    <property type="component" value="Chromosome 10"/>
</dbReference>
<name>A0A8D2JXG3_THEGE</name>
<evidence type="ECO:0000256" key="5">
    <source>
        <dbReference type="ARBA" id="ARBA00023212"/>
    </source>
</evidence>
<accession>A0A8D2JXG3</accession>
<reference evidence="7" key="1">
    <citation type="submission" date="2018-05" db="EMBL/GenBank/DDBJ databases">
        <title>Whole genome of Theropithecus gelada.</title>
        <authorList>
            <person name="Chiou K.L."/>
            <person name="Snyder-Mackler N."/>
        </authorList>
    </citation>
    <scope>NUCLEOTIDE SEQUENCE [LARGE SCALE GENOMIC DNA]</scope>
</reference>